<organism evidence="1 2">
    <name type="scientific">Apatococcus lobatus</name>
    <dbReference type="NCBI Taxonomy" id="904363"/>
    <lineage>
        <taxon>Eukaryota</taxon>
        <taxon>Viridiplantae</taxon>
        <taxon>Chlorophyta</taxon>
        <taxon>core chlorophytes</taxon>
        <taxon>Trebouxiophyceae</taxon>
        <taxon>Chlorellales</taxon>
        <taxon>Chlorellaceae</taxon>
        <taxon>Apatococcus</taxon>
    </lineage>
</organism>
<gene>
    <name evidence="1" type="ORF">WJX74_005082</name>
</gene>
<comment type="caution">
    <text evidence="1">The sequence shown here is derived from an EMBL/GenBank/DDBJ whole genome shotgun (WGS) entry which is preliminary data.</text>
</comment>
<dbReference type="Proteomes" id="UP001438707">
    <property type="component" value="Unassembled WGS sequence"/>
</dbReference>
<evidence type="ECO:0000313" key="1">
    <source>
        <dbReference type="EMBL" id="KAK9844639.1"/>
    </source>
</evidence>
<reference evidence="1 2" key="1">
    <citation type="journal article" date="2024" name="Nat. Commun.">
        <title>Phylogenomics reveals the evolutionary origins of lichenization in chlorophyte algae.</title>
        <authorList>
            <person name="Puginier C."/>
            <person name="Libourel C."/>
            <person name="Otte J."/>
            <person name="Skaloud P."/>
            <person name="Haon M."/>
            <person name="Grisel S."/>
            <person name="Petersen M."/>
            <person name="Berrin J.G."/>
            <person name="Delaux P.M."/>
            <person name="Dal Grande F."/>
            <person name="Keller J."/>
        </authorList>
    </citation>
    <scope>NUCLEOTIDE SEQUENCE [LARGE SCALE GENOMIC DNA]</scope>
    <source>
        <strain evidence="1 2">SAG 2145</strain>
    </source>
</reference>
<sequence length="273" mass="29799">MGKLLQRLQDVFYISTVRLGGANFQDMQYGAEEWKRIEASEATEIKHLFNKLAPQEQGLCLGLLLRSRYPQLFQRSSQQQQTGDPAANFCMSLKSKPGSSPRHVHAPARPCQPGMLVTDSFDLGTEMRAQLAPRPSVYAKLSAFLGPSLSSQQHPAVPGQEEYCNSGLMDSIVDIMQTCPGGLVLPASEPPPPMRLDRNIMLTLAGDDAPVEAIEKLMWKMDCMSATSPSAWAAALSLLSSSRREEQAAGFDHAVPGRLLDTFDAPLPVSTRA</sequence>
<evidence type="ECO:0000313" key="2">
    <source>
        <dbReference type="Proteomes" id="UP001438707"/>
    </source>
</evidence>
<dbReference type="EMBL" id="JALJOS010000001">
    <property type="protein sequence ID" value="KAK9844639.1"/>
    <property type="molecule type" value="Genomic_DNA"/>
</dbReference>
<keyword evidence="2" id="KW-1185">Reference proteome</keyword>
<proteinExistence type="predicted"/>
<dbReference type="AlphaFoldDB" id="A0AAW1SFH1"/>
<name>A0AAW1SFH1_9CHLO</name>
<accession>A0AAW1SFH1</accession>
<protein>
    <submittedName>
        <fullName evidence="1">Uncharacterized protein</fullName>
    </submittedName>
</protein>